<organism evidence="2 3">
    <name type="scientific">Eschrichtius robustus</name>
    <name type="common">California gray whale</name>
    <name type="synonym">Eschrichtius gibbosus</name>
    <dbReference type="NCBI Taxonomy" id="9764"/>
    <lineage>
        <taxon>Eukaryota</taxon>
        <taxon>Metazoa</taxon>
        <taxon>Chordata</taxon>
        <taxon>Craniata</taxon>
        <taxon>Vertebrata</taxon>
        <taxon>Euteleostomi</taxon>
        <taxon>Mammalia</taxon>
        <taxon>Eutheria</taxon>
        <taxon>Laurasiatheria</taxon>
        <taxon>Artiodactyla</taxon>
        <taxon>Whippomorpha</taxon>
        <taxon>Cetacea</taxon>
        <taxon>Mysticeti</taxon>
        <taxon>Eschrichtiidae</taxon>
        <taxon>Eschrichtius</taxon>
    </lineage>
</organism>
<dbReference type="EMBL" id="JAIQCJ010001425">
    <property type="protein sequence ID" value="KAJ8789540.1"/>
    <property type="molecule type" value="Genomic_DNA"/>
</dbReference>
<sequence>MDVGGSVERRGALHKSPRSSSGKRSFPCVKRAVSQDGSATPKQSRKQLTLYYENEVCKQDYFIKSPPPQLFFSAASWKKRLFILSKGGEKGFSLSYYKDHHHRGSVEIDRNSSVEVGISNHEKMQSVQKMFRCHPEEVMSIRTTNREYFLIGYDRQEISHALIPVFLFDKQEKLSLGDRRPSSDPIPLLGPSCTPEAVSTTTTRKSLPDMLDNILAASDSGEPIEPIGPGSPDQVSKAVEHHYVSMKSCVSKETSHKSADGKEESQALADMLNGELHPQDQGSGTGSCLSPANTEAQITNDKKGSASLSVVQLSILINQESVQLALLTDVVTKDSEYQSWKRSKQSPGLNIPDEIQVEKLNVFLSPPDIINYLALKEAAGRICVAQWKGPPHLGCLFFHGDHLLAVNDLKPQSLEEFSLFLSRSIQREKVKLTIARIPNSEKFHAIACTCHLQDQGIKPSKLDTSVLERTLKRNLAIKKGQQKGSGE</sequence>
<dbReference type="InterPro" id="IPR042986">
    <property type="entry name" value="PLEKHS1"/>
</dbReference>
<keyword evidence="3" id="KW-1185">Reference proteome</keyword>
<evidence type="ECO:0008006" key="4">
    <source>
        <dbReference type="Google" id="ProtNLM"/>
    </source>
</evidence>
<dbReference type="SUPFAM" id="SSF50729">
    <property type="entry name" value="PH domain-like"/>
    <property type="match status" value="1"/>
</dbReference>
<reference evidence="2 3" key="1">
    <citation type="submission" date="2022-11" db="EMBL/GenBank/DDBJ databases">
        <title>Whole genome sequence of Eschrichtius robustus ER-17-0199.</title>
        <authorList>
            <person name="Bruniche-Olsen A."/>
            <person name="Black A.N."/>
            <person name="Fields C.J."/>
            <person name="Walden K."/>
            <person name="Dewoody J.A."/>
        </authorList>
    </citation>
    <scope>NUCLEOTIDE SEQUENCE [LARGE SCALE GENOMIC DNA]</scope>
    <source>
        <strain evidence="2">ER-17-0199</strain>
        <tissue evidence="2">Blubber</tissue>
    </source>
</reference>
<feature type="compositionally biased region" description="Polar residues" evidence="1">
    <location>
        <begin position="280"/>
        <end position="296"/>
    </location>
</feature>
<feature type="region of interest" description="Disordered" evidence="1">
    <location>
        <begin position="275"/>
        <end position="296"/>
    </location>
</feature>
<evidence type="ECO:0000313" key="3">
    <source>
        <dbReference type="Proteomes" id="UP001159641"/>
    </source>
</evidence>
<dbReference type="PANTHER" id="PTHR47014">
    <property type="entry name" value="PLECKSTRIN HOMOLOGY DOMAIN-CONTAINING FAMILY S MEMBER 1"/>
    <property type="match status" value="1"/>
</dbReference>
<accession>A0AB34HFK0</accession>
<name>A0AB34HFK0_ESCRO</name>
<dbReference type="Proteomes" id="UP001159641">
    <property type="component" value="Unassembled WGS sequence"/>
</dbReference>
<feature type="region of interest" description="Disordered" evidence="1">
    <location>
        <begin position="178"/>
        <end position="208"/>
    </location>
</feature>
<dbReference type="AlphaFoldDB" id="A0AB34HFK0"/>
<evidence type="ECO:0000313" key="2">
    <source>
        <dbReference type="EMBL" id="KAJ8789540.1"/>
    </source>
</evidence>
<feature type="region of interest" description="Disordered" evidence="1">
    <location>
        <begin position="1"/>
        <end position="44"/>
    </location>
</feature>
<gene>
    <name evidence="2" type="ORF">J1605_022067</name>
</gene>
<dbReference type="PANTHER" id="PTHR47014:SF1">
    <property type="entry name" value="PLECKSTRIN HOMOLOGY DOMAIN-CONTAINING FAMILY S MEMBER 1"/>
    <property type="match status" value="1"/>
</dbReference>
<protein>
    <recommendedName>
        <fullName evidence="4">Pleckstrin homology domain-containing family S member 1</fullName>
    </recommendedName>
</protein>
<comment type="caution">
    <text evidence="2">The sequence shown here is derived from an EMBL/GenBank/DDBJ whole genome shotgun (WGS) entry which is preliminary data.</text>
</comment>
<dbReference type="Gene3D" id="2.30.29.30">
    <property type="entry name" value="Pleckstrin-homology domain (PH domain)/Phosphotyrosine-binding domain (PTB)"/>
    <property type="match status" value="1"/>
</dbReference>
<dbReference type="InterPro" id="IPR011993">
    <property type="entry name" value="PH-like_dom_sf"/>
</dbReference>
<evidence type="ECO:0000256" key="1">
    <source>
        <dbReference type="SAM" id="MobiDB-lite"/>
    </source>
</evidence>
<proteinExistence type="predicted"/>